<name>A0A8H9BT79_STAPS</name>
<keyword evidence="2" id="KW-1185">Reference proteome</keyword>
<sequence>MPLYTVDGLRFENEEEAINWFLTTLSDKSPVGSFYEYLHEQNWGDYTIQASGISEQEFHIALDAANHKEKVYRGVAINTYNEPVEITKEDLAKTLKEVSKSVDVAAIVANGEISKIEDKIKADETLNDDLITDFKNLVLRVVAEIDKYGGRMIFAITDTITGKQLQSYLVIEENRIDVDLIKELIEGMFKKTIEGEFNGDEFKIGETSLNHIFDYASENKKKIKIEIID</sequence>
<accession>A0A8H9BT79</accession>
<dbReference type="EMBL" id="AAXKXX010000001">
    <property type="protein sequence ID" value="EGQ4383517.1"/>
    <property type="molecule type" value="Genomic_DNA"/>
</dbReference>
<organism evidence="1 2">
    <name type="scientific">Staphylococcus pseudintermedius</name>
    <dbReference type="NCBI Taxonomy" id="283734"/>
    <lineage>
        <taxon>Bacteria</taxon>
        <taxon>Bacillati</taxon>
        <taxon>Bacillota</taxon>
        <taxon>Bacilli</taxon>
        <taxon>Bacillales</taxon>
        <taxon>Staphylococcaceae</taxon>
        <taxon>Staphylococcus</taxon>
        <taxon>Staphylococcus intermedius group</taxon>
    </lineage>
</organism>
<comment type="caution">
    <text evidence="1">The sequence shown here is derived from an EMBL/GenBank/DDBJ whole genome shotgun (WGS) entry which is preliminary data.</text>
</comment>
<reference evidence="1 2" key="1">
    <citation type="submission" date="2018-11" db="EMBL/GenBank/DDBJ databases">
        <authorList>
            <consortium name="Veterinary Laboratory Investigation and Response Network"/>
        </authorList>
    </citation>
    <scope>NUCLEOTIDE SEQUENCE [LARGE SCALE GENOMIC DNA]</scope>
    <source>
        <strain evidence="1 2">SPSE-18-VL-LA-PA-Ryan-0021</strain>
    </source>
</reference>
<evidence type="ECO:0000313" key="1">
    <source>
        <dbReference type="EMBL" id="EGQ4383517.1"/>
    </source>
</evidence>
<gene>
    <name evidence="1" type="ORF">EGV54_00170</name>
</gene>
<proteinExistence type="predicted"/>
<dbReference type="AlphaFoldDB" id="A0A8H9BT79"/>
<protein>
    <submittedName>
        <fullName evidence="1">Uncharacterized protein</fullName>
    </submittedName>
</protein>
<dbReference type="RefSeq" id="WP_214518302.1">
    <property type="nucleotide sequence ID" value="NZ_CAJESP010000003.1"/>
</dbReference>
<evidence type="ECO:0000313" key="2">
    <source>
        <dbReference type="Proteomes" id="UP000600220"/>
    </source>
</evidence>
<dbReference type="Proteomes" id="UP000600220">
    <property type="component" value="Unassembled WGS sequence"/>
</dbReference>